<feature type="domain" description="Polymerase/histidinol phosphatase N-terminal" evidence="1">
    <location>
        <begin position="5"/>
        <end position="79"/>
    </location>
</feature>
<dbReference type="PANTHER" id="PTHR36928:SF1">
    <property type="entry name" value="PHOSPHATASE YCDX-RELATED"/>
    <property type="match status" value="1"/>
</dbReference>
<dbReference type="CDD" id="cd07437">
    <property type="entry name" value="PHP_HisPPase_Ycdx_like"/>
    <property type="match status" value="1"/>
</dbReference>
<dbReference type="GO" id="GO:0005829">
    <property type="term" value="C:cytosol"/>
    <property type="evidence" value="ECO:0007669"/>
    <property type="project" value="TreeGrafter"/>
</dbReference>
<dbReference type="RefSeq" id="WP_012158179.1">
    <property type="nucleotide sequence ID" value="NC_009922.1"/>
</dbReference>
<proteinExistence type="predicted"/>
<evidence type="ECO:0000259" key="1">
    <source>
        <dbReference type="SMART" id="SM00481"/>
    </source>
</evidence>
<evidence type="ECO:0000313" key="3">
    <source>
        <dbReference type="Proteomes" id="UP000000269"/>
    </source>
</evidence>
<dbReference type="InterPro" id="IPR050243">
    <property type="entry name" value="PHP_phosphatase"/>
</dbReference>
<dbReference type="NCBIfam" id="NF006702">
    <property type="entry name" value="PRK09248.1"/>
    <property type="match status" value="1"/>
</dbReference>
<protein>
    <submittedName>
        <fullName evidence="2">PHP domain protein</fullName>
    </submittedName>
</protein>
<dbReference type="Gene3D" id="3.20.20.140">
    <property type="entry name" value="Metal-dependent hydrolases"/>
    <property type="match status" value="1"/>
</dbReference>
<dbReference type="InterPro" id="IPR016195">
    <property type="entry name" value="Pol/histidinol_Pase-like"/>
</dbReference>
<dbReference type="PANTHER" id="PTHR36928">
    <property type="entry name" value="PHOSPHATASE YCDX-RELATED"/>
    <property type="match status" value="1"/>
</dbReference>
<keyword evidence="3" id="KW-1185">Reference proteome</keyword>
<dbReference type="InterPro" id="IPR004013">
    <property type="entry name" value="PHP_dom"/>
</dbReference>
<dbReference type="STRING" id="350688.Clos_0301"/>
<dbReference type="Pfam" id="PF02811">
    <property type="entry name" value="PHP"/>
    <property type="match status" value="1"/>
</dbReference>
<dbReference type="EMBL" id="CP000853">
    <property type="protein sequence ID" value="ABW17864.1"/>
    <property type="molecule type" value="Genomic_DNA"/>
</dbReference>
<sequence length="239" mass="26331">MKALIDLHCHSIASGHAYSTIEENLAQARNKGLKIVGVADHAPSMQGGPNIFYFYNLQAIPREVHGLTLLKGVEANIMDFQGNIDMPVEVLEKLDYAIASLHPPCIDPGTMEENTAAILGAIHNPYVKIIGHPDDSRYPLDYEVIVKAAKEHNVALEINNSSLMPYSFRSGAHENVKIILNLCEKYGTHVILSSDAHFSTAVGDFSNCMDIIDEVHFPKALIINFNEALINQLMGKELL</sequence>
<gene>
    <name evidence="2" type="ordered locus">Clos_0301</name>
</gene>
<accession>A8ML47</accession>
<dbReference type="SUPFAM" id="SSF89550">
    <property type="entry name" value="PHP domain-like"/>
    <property type="match status" value="1"/>
</dbReference>
<dbReference type="SMART" id="SM00481">
    <property type="entry name" value="POLIIIAc"/>
    <property type="match status" value="1"/>
</dbReference>
<dbReference type="GO" id="GO:0042578">
    <property type="term" value="F:phosphoric ester hydrolase activity"/>
    <property type="evidence" value="ECO:0007669"/>
    <property type="project" value="TreeGrafter"/>
</dbReference>
<dbReference type="HOGENOM" id="CLU_061999_0_1_9"/>
<dbReference type="AlphaFoldDB" id="A8ML47"/>
<evidence type="ECO:0000313" key="2">
    <source>
        <dbReference type="EMBL" id="ABW17864.1"/>
    </source>
</evidence>
<dbReference type="Proteomes" id="UP000000269">
    <property type="component" value="Chromosome"/>
</dbReference>
<dbReference type="KEGG" id="aoe:Clos_0301"/>
<dbReference type="InterPro" id="IPR003141">
    <property type="entry name" value="Pol/His_phosphatase_N"/>
</dbReference>
<organism evidence="2 3">
    <name type="scientific">Alkaliphilus oremlandii (strain OhILAs)</name>
    <name type="common">Clostridium oremlandii (strain OhILAs)</name>
    <dbReference type="NCBI Taxonomy" id="350688"/>
    <lineage>
        <taxon>Bacteria</taxon>
        <taxon>Bacillati</taxon>
        <taxon>Bacillota</taxon>
        <taxon>Clostridia</taxon>
        <taxon>Peptostreptococcales</taxon>
        <taxon>Natronincolaceae</taxon>
        <taxon>Alkaliphilus</taxon>
    </lineage>
</organism>
<reference evidence="3" key="1">
    <citation type="submission" date="2007-10" db="EMBL/GenBank/DDBJ databases">
        <title>Complete genome of Alkaliphilus oremlandii OhILAs.</title>
        <authorList>
            <person name="Copeland A."/>
            <person name="Lucas S."/>
            <person name="Lapidus A."/>
            <person name="Barry K."/>
            <person name="Detter J.C."/>
            <person name="Glavina del Rio T."/>
            <person name="Hammon N."/>
            <person name="Israni S."/>
            <person name="Dalin E."/>
            <person name="Tice H."/>
            <person name="Pitluck S."/>
            <person name="Chain P."/>
            <person name="Malfatti S."/>
            <person name="Shin M."/>
            <person name="Vergez L."/>
            <person name="Schmutz J."/>
            <person name="Larimer F."/>
            <person name="Land M."/>
            <person name="Hauser L."/>
            <person name="Kyrpides N."/>
            <person name="Mikhailova N."/>
            <person name="Stolz J.F."/>
            <person name="Dawson A."/>
            <person name="Fisher E."/>
            <person name="Crable B."/>
            <person name="Perera E."/>
            <person name="Lisak J."/>
            <person name="Ranganathan M."/>
            <person name="Basu P."/>
            <person name="Richardson P."/>
        </authorList>
    </citation>
    <scope>NUCLEOTIDE SEQUENCE [LARGE SCALE GENOMIC DNA]</scope>
    <source>
        <strain evidence="3">OhILAs</strain>
    </source>
</reference>
<dbReference type="GO" id="GO:0008270">
    <property type="term" value="F:zinc ion binding"/>
    <property type="evidence" value="ECO:0007669"/>
    <property type="project" value="TreeGrafter"/>
</dbReference>
<dbReference type="OrthoDB" id="9808747at2"/>
<dbReference type="eggNOG" id="COG1387">
    <property type="taxonomic scope" value="Bacteria"/>
</dbReference>
<name>A8ML47_ALKOO</name>